<dbReference type="GO" id="GO:0032259">
    <property type="term" value="P:methylation"/>
    <property type="evidence" value="ECO:0007669"/>
    <property type="project" value="UniProtKB-KW"/>
</dbReference>
<dbReference type="Proteomes" id="UP000253740">
    <property type="component" value="Unassembled WGS sequence"/>
</dbReference>
<keyword evidence="2" id="KW-0489">Methyltransferase</keyword>
<protein>
    <submittedName>
        <fullName evidence="2">Lysine-specific histone demethylase 1</fullName>
    </submittedName>
</protein>
<name>A0A0K8QM11_9GAMM</name>
<dbReference type="HOGENOM" id="CLU_2602140_0_0_6"/>
<keyword evidence="3" id="KW-1185">Reference proteome</keyword>
<evidence type="ECO:0000313" key="3">
    <source>
        <dbReference type="Proteomes" id="UP000253740"/>
    </source>
</evidence>
<dbReference type="RefSeq" id="WP_062535773.1">
    <property type="nucleotide sequence ID" value="NZ_DF970171.1"/>
</dbReference>
<dbReference type="GO" id="GO:0008168">
    <property type="term" value="F:methyltransferase activity"/>
    <property type="evidence" value="ECO:0007669"/>
    <property type="project" value="UniProtKB-KW"/>
</dbReference>
<keyword evidence="2" id="KW-0808">Transferase</keyword>
<dbReference type="OrthoDB" id="5957942at2"/>
<accession>A0A0K8QM11</accession>
<evidence type="ECO:0000313" key="2">
    <source>
        <dbReference type="EMBL" id="GAP65736.1"/>
    </source>
</evidence>
<evidence type="ECO:0000313" key="1">
    <source>
        <dbReference type="EMBL" id="GAN44610.1"/>
    </source>
</evidence>
<reference evidence="2" key="2">
    <citation type="submission" date="2015-08" db="EMBL/GenBank/DDBJ databases">
        <title>Complete DNA Sequence of Pseudomonas syringae pv. actinidiae, the Causal Agent of Kiwifruit Canker Disease.</title>
        <authorList>
            <person name="Rikkerink E.H.A."/>
            <person name="Fineran P.C."/>
        </authorList>
    </citation>
    <scope>NUCLEOTIDE SEQUENCE</scope>
    <source>
        <strain evidence="2">SkMP5</strain>
    </source>
</reference>
<dbReference type="EMBL" id="DF952378">
    <property type="protein sequence ID" value="GAN44610.1"/>
    <property type="molecule type" value="Genomic_DNA"/>
</dbReference>
<dbReference type="AlphaFoldDB" id="A0A0K8QM11"/>
<sequence>MQRWLKLPDGRFIDANSIVYVGKPESFPRLDEDGNDLGPGVAVLLGTGFAREQQISVAGSRDEMMALLKALMGVGAPPA</sequence>
<organism evidence="2">
    <name type="scientific">Mizugakiibacter sediminis</name>
    <dbReference type="NCBI Taxonomy" id="1475481"/>
    <lineage>
        <taxon>Bacteria</taxon>
        <taxon>Pseudomonadati</taxon>
        <taxon>Pseudomonadota</taxon>
        <taxon>Gammaproteobacteria</taxon>
        <taxon>Lysobacterales</taxon>
        <taxon>Rhodanobacteraceae</taxon>
        <taxon>Mizugakiibacter</taxon>
    </lineage>
</organism>
<dbReference type="EMBL" id="DF970171">
    <property type="protein sequence ID" value="GAP65736.1"/>
    <property type="molecule type" value="Genomic_DNA"/>
</dbReference>
<proteinExistence type="predicted"/>
<gene>
    <name evidence="1" type="ORF">MBSD_1145</name>
    <name evidence="2" type="ORF">MBSD_n1027</name>
</gene>
<reference evidence="1" key="1">
    <citation type="submission" date="2015-03" db="EMBL/GenBank/DDBJ databases">
        <title>Draft genome sequence of Mizugakiibacter sediminis skMP5.</title>
        <authorList>
            <person name="Watanabe T."/>
            <person name="Kojima H."/>
            <person name="Fukui M."/>
        </authorList>
    </citation>
    <scope>NUCLEOTIDE SEQUENCE</scope>
    <source>
        <strain evidence="1">SkMP5</strain>
    </source>
</reference>